<keyword evidence="1" id="KW-0812">Transmembrane</keyword>
<accession>A0A0M2EY64</accession>
<evidence type="ECO:0000256" key="1">
    <source>
        <dbReference type="SAM" id="Phobius"/>
    </source>
</evidence>
<name>A0A0M2EY64_9GAMM</name>
<feature type="transmembrane region" description="Helical" evidence="1">
    <location>
        <begin position="24"/>
        <end position="43"/>
    </location>
</feature>
<sequence length="278" mass="31053">MANKERQELISIKNTLNMNMAKNIYLSLTGAGVVVFMIYSMRIGFLPTGLSLSDVIFFLLVIISFSIFLTLSLALWYSMSVVISYFCTRFILLLAPNKKIKREEWRGRLKVTLKAGKRMKIYVALCGHAIIAFIGGFILILGSYNGMLEAKSVLLSLACTAIFITLIPYTYIDKKIKKEDKRSTAILILGLIIVLFFMISDMAPVLSDAGMRYIGVRKTNVTILLQGSELEMARHLTGNQDQTFFEGDALFTGVGTSSLLVINNKNIIVKNENLTLSF</sequence>
<gene>
    <name evidence="2" type="ORF">KU74_14495</name>
</gene>
<feature type="transmembrane region" description="Helical" evidence="1">
    <location>
        <begin position="153"/>
        <end position="172"/>
    </location>
</feature>
<protein>
    <submittedName>
        <fullName evidence="2">Uncharacterized protein</fullName>
    </submittedName>
</protein>
<reference evidence="2 3" key="1">
    <citation type="submission" date="2014-08" db="EMBL/GenBank/DDBJ databases">
        <title>Genome sequences of NCPPB Pectobacterium isolates.</title>
        <authorList>
            <person name="Glover R.H."/>
            <person name="Sapp M."/>
            <person name="Elphinstone J."/>
        </authorList>
    </citation>
    <scope>NUCLEOTIDE SEQUENCE [LARGE SCALE GENOMIC DNA]</scope>
    <source>
        <strain evidence="2 3">LMG 21372</strain>
    </source>
</reference>
<proteinExistence type="predicted"/>
<feature type="transmembrane region" description="Helical" evidence="1">
    <location>
        <begin position="121"/>
        <end position="141"/>
    </location>
</feature>
<dbReference type="Proteomes" id="UP000029435">
    <property type="component" value="Unassembled WGS sequence"/>
</dbReference>
<evidence type="ECO:0000313" key="3">
    <source>
        <dbReference type="Proteomes" id="UP000029435"/>
    </source>
</evidence>
<feature type="transmembrane region" description="Helical" evidence="1">
    <location>
        <begin position="55"/>
        <end position="76"/>
    </location>
</feature>
<comment type="caution">
    <text evidence="2">The sequence shown here is derived from an EMBL/GenBank/DDBJ whole genome shotgun (WGS) entry which is preliminary data.</text>
</comment>
<keyword evidence="1" id="KW-0472">Membrane</keyword>
<organism evidence="2 3">
    <name type="scientific">Pectobacterium brasiliense</name>
    <dbReference type="NCBI Taxonomy" id="180957"/>
    <lineage>
        <taxon>Bacteria</taxon>
        <taxon>Pseudomonadati</taxon>
        <taxon>Pseudomonadota</taxon>
        <taxon>Gammaproteobacteria</taxon>
        <taxon>Enterobacterales</taxon>
        <taxon>Pectobacteriaceae</taxon>
        <taxon>Pectobacterium</taxon>
    </lineage>
</organism>
<feature type="transmembrane region" description="Helical" evidence="1">
    <location>
        <begin position="184"/>
        <end position="206"/>
    </location>
</feature>
<evidence type="ECO:0000313" key="2">
    <source>
        <dbReference type="EMBL" id="KGA33108.1"/>
    </source>
</evidence>
<dbReference type="EMBL" id="JQOD01000003">
    <property type="protein sequence ID" value="KGA33108.1"/>
    <property type="molecule type" value="Genomic_DNA"/>
</dbReference>
<keyword evidence="1" id="KW-1133">Transmembrane helix</keyword>
<dbReference type="AlphaFoldDB" id="A0A0M2EY64"/>